<dbReference type="GO" id="GO:0005261">
    <property type="term" value="F:monoatomic cation channel activity"/>
    <property type="evidence" value="ECO:0007669"/>
    <property type="project" value="TreeGrafter"/>
</dbReference>
<name>A0A2P5YT84_GOSBA</name>
<feature type="transmembrane region" description="Helical" evidence="1">
    <location>
        <begin position="34"/>
        <end position="52"/>
    </location>
</feature>
<evidence type="ECO:0000313" key="3">
    <source>
        <dbReference type="Proteomes" id="UP000239757"/>
    </source>
</evidence>
<keyword evidence="1" id="KW-0472">Membrane</keyword>
<keyword evidence="1" id="KW-1133">Transmembrane helix</keyword>
<keyword evidence="1" id="KW-0812">Transmembrane</keyword>
<sequence>MMFCTWVILLLLLFFRMRLEILMKKNKTFKFLRIYNFVVIVHFFAYQSPFVGEFSSRKFKTVSYTYEVIGFYKYDYGLRIAARSALVEIVIFMFVSLQSYMFSSHKSDYVSRYLEVEQIGAIVHEQEKKATWKLHNYNKFVTKRKALFGSKNKKFKTVSYTYEVIGFYKYDYGLRIAARSALVEIVIFMFVSLQSYMFSSHKSDYVSRYLEVEQIGAIVHEQEKKATWKLHNYNKFVTKRKALFGSKNKLINKIQLSPLKHMHMLLI</sequence>
<dbReference type="GO" id="GO:0016020">
    <property type="term" value="C:membrane"/>
    <property type="evidence" value="ECO:0007669"/>
    <property type="project" value="InterPro"/>
</dbReference>
<dbReference type="OrthoDB" id="303066at2759"/>
<dbReference type="GO" id="GO:0008381">
    <property type="term" value="F:mechanosensitive monoatomic ion channel activity"/>
    <property type="evidence" value="ECO:0007669"/>
    <property type="project" value="InterPro"/>
</dbReference>
<feature type="transmembrane region" description="Helical" evidence="1">
    <location>
        <begin position="176"/>
        <end position="198"/>
    </location>
</feature>
<dbReference type="InterPro" id="IPR027272">
    <property type="entry name" value="Piezo"/>
</dbReference>
<reference evidence="2 3" key="1">
    <citation type="submission" date="2015-01" db="EMBL/GenBank/DDBJ databases">
        <title>Genome of allotetraploid Gossypium barbadense reveals genomic plasticity and fiber elongation in cotton evolution.</title>
        <authorList>
            <person name="Chen X."/>
            <person name="Liu X."/>
            <person name="Zhao B."/>
            <person name="Zheng H."/>
            <person name="Hu Y."/>
            <person name="Lu G."/>
            <person name="Yang C."/>
            <person name="Chen J."/>
            <person name="Shan C."/>
            <person name="Zhang L."/>
            <person name="Zhou Y."/>
            <person name="Wang L."/>
            <person name="Guo W."/>
            <person name="Bai Y."/>
            <person name="Ruan J."/>
            <person name="Shangguan X."/>
            <person name="Mao Y."/>
            <person name="Jiang J."/>
            <person name="Zhu Y."/>
            <person name="Lei J."/>
            <person name="Kang H."/>
            <person name="Chen S."/>
            <person name="He X."/>
            <person name="Wang R."/>
            <person name="Wang Y."/>
            <person name="Chen J."/>
            <person name="Wang L."/>
            <person name="Yu S."/>
            <person name="Wang B."/>
            <person name="Wei J."/>
            <person name="Song S."/>
            <person name="Lu X."/>
            <person name="Gao Z."/>
            <person name="Gu W."/>
            <person name="Deng X."/>
            <person name="Ma D."/>
            <person name="Wang S."/>
            <person name="Liang W."/>
            <person name="Fang L."/>
            <person name="Cai C."/>
            <person name="Zhu X."/>
            <person name="Zhou B."/>
            <person name="Zhang Y."/>
            <person name="Chen Z."/>
            <person name="Xu S."/>
            <person name="Zhu R."/>
            <person name="Wang S."/>
            <person name="Zhang T."/>
            <person name="Zhao G."/>
        </authorList>
    </citation>
    <scope>NUCLEOTIDE SEQUENCE [LARGE SCALE GENOMIC DNA]</scope>
    <source>
        <strain evidence="3">cv. Xinhai21</strain>
        <tissue evidence="2">Leaf</tissue>
    </source>
</reference>
<organism evidence="2 3">
    <name type="scientific">Gossypium barbadense</name>
    <name type="common">Sea Island cotton</name>
    <name type="synonym">Hibiscus barbadensis</name>
    <dbReference type="NCBI Taxonomy" id="3634"/>
    <lineage>
        <taxon>Eukaryota</taxon>
        <taxon>Viridiplantae</taxon>
        <taxon>Streptophyta</taxon>
        <taxon>Embryophyta</taxon>
        <taxon>Tracheophyta</taxon>
        <taxon>Spermatophyta</taxon>
        <taxon>Magnoliopsida</taxon>
        <taxon>eudicotyledons</taxon>
        <taxon>Gunneridae</taxon>
        <taxon>Pentapetalae</taxon>
        <taxon>rosids</taxon>
        <taxon>malvids</taxon>
        <taxon>Malvales</taxon>
        <taxon>Malvaceae</taxon>
        <taxon>Malvoideae</taxon>
        <taxon>Gossypium</taxon>
    </lineage>
</organism>
<evidence type="ECO:0000256" key="1">
    <source>
        <dbReference type="SAM" id="Phobius"/>
    </source>
</evidence>
<dbReference type="GO" id="GO:0071260">
    <property type="term" value="P:cellular response to mechanical stimulus"/>
    <property type="evidence" value="ECO:0007669"/>
    <property type="project" value="TreeGrafter"/>
</dbReference>
<dbReference type="EMBL" id="KZ662809">
    <property type="protein sequence ID" value="PPS18800.1"/>
    <property type="molecule type" value="Genomic_DNA"/>
</dbReference>
<dbReference type="AlphaFoldDB" id="A0A2P5YT84"/>
<dbReference type="PANTHER" id="PTHR13167">
    <property type="entry name" value="PIEZO-TYPE MECHANOSENSITIVE ION CHANNEL COMPONENT"/>
    <property type="match status" value="1"/>
</dbReference>
<protein>
    <submittedName>
        <fullName evidence="2">Uncharacterized protein</fullName>
    </submittedName>
</protein>
<dbReference type="GO" id="GO:0050982">
    <property type="term" value="P:detection of mechanical stimulus"/>
    <property type="evidence" value="ECO:0007669"/>
    <property type="project" value="TreeGrafter"/>
</dbReference>
<gene>
    <name evidence="2" type="ORF">GOBAR_AA01770</name>
</gene>
<feature type="transmembrane region" description="Helical" evidence="1">
    <location>
        <begin position="80"/>
        <end position="102"/>
    </location>
</feature>
<evidence type="ECO:0000313" key="2">
    <source>
        <dbReference type="EMBL" id="PPS18800.1"/>
    </source>
</evidence>
<dbReference type="Proteomes" id="UP000239757">
    <property type="component" value="Unassembled WGS sequence"/>
</dbReference>
<accession>A0A2P5YT84</accession>
<proteinExistence type="predicted"/>
<dbReference type="PANTHER" id="PTHR13167:SF25">
    <property type="entry name" value="PIEZO-TYPE MECHANOSENSITIVE ION CHANNEL COMPONENT"/>
    <property type="match status" value="1"/>
</dbReference>
<dbReference type="GO" id="GO:0042391">
    <property type="term" value="P:regulation of membrane potential"/>
    <property type="evidence" value="ECO:0007669"/>
    <property type="project" value="TreeGrafter"/>
</dbReference>